<proteinExistence type="predicted"/>
<feature type="region of interest" description="Disordered" evidence="1">
    <location>
        <begin position="61"/>
        <end position="80"/>
    </location>
</feature>
<reference evidence="2" key="1">
    <citation type="submission" date="2020-11" db="EMBL/GenBank/DDBJ databases">
        <authorList>
            <person name="Tran Van P."/>
        </authorList>
    </citation>
    <scope>NUCLEOTIDE SEQUENCE</scope>
</reference>
<evidence type="ECO:0000313" key="2">
    <source>
        <dbReference type="EMBL" id="CAD7393488.1"/>
    </source>
</evidence>
<name>A0A7R9CCI2_TIMCR</name>
<dbReference type="EMBL" id="OC316731">
    <property type="protein sequence ID" value="CAD7393488.1"/>
    <property type="molecule type" value="Genomic_DNA"/>
</dbReference>
<sequence length="207" mass="22715">MEWMFVEISELGELEDFTAVVCSLGNGGSTATFDLFDSESGQDLTLSPQTFTSSTEAFINDNSDSLGVPGDTDTGTSSLKQKPFVPLKRRNGEKAATFHTLPFGGSACQRKQGRLLGAAIPHHKSLLKSVVWYRPSTCVDVGIRHGPEESGSSDPLPPLFSLVMTVVVGQYLKTECPKKKIRVTDLFQGCGTLQKRKFPYFCNYLMY</sequence>
<gene>
    <name evidence="2" type="ORF">TCEB3V08_LOCUS1457</name>
</gene>
<organism evidence="2">
    <name type="scientific">Timema cristinae</name>
    <name type="common">Walking stick</name>
    <dbReference type="NCBI Taxonomy" id="61476"/>
    <lineage>
        <taxon>Eukaryota</taxon>
        <taxon>Metazoa</taxon>
        <taxon>Ecdysozoa</taxon>
        <taxon>Arthropoda</taxon>
        <taxon>Hexapoda</taxon>
        <taxon>Insecta</taxon>
        <taxon>Pterygota</taxon>
        <taxon>Neoptera</taxon>
        <taxon>Polyneoptera</taxon>
        <taxon>Phasmatodea</taxon>
        <taxon>Timematodea</taxon>
        <taxon>Timematoidea</taxon>
        <taxon>Timematidae</taxon>
        <taxon>Timema</taxon>
    </lineage>
</organism>
<dbReference type="AlphaFoldDB" id="A0A7R9CCI2"/>
<evidence type="ECO:0000256" key="1">
    <source>
        <dbReference type="SAM" id="MobiDB-lite"/>
    </source>
</evidence>
<accession>A0A7R9CCI2</accession>
<protein>
    <submittedName>
        <fullName evidence="2">Uncharacterized protein</fullName>
    </submittedName>
</protein>